<comment type="pathway">
    <text evidence="1">Cofactor biosynthesis; thiamine diphosphate biosynthesis.</text>
</comment>
<dbReference type="AlphaFoldDB" id="A0A140DN28"/>
<accession>A0A140DN28</accession>
<name>A0A140DN28_9ACTN</name>
<reference evidence="3" key="1">
    <citation type="submission" date="2015-09" db="EMBL/GenBank/DDBJ databases">
        <authorList>
            <person name="Jackson K.R."/>
            <person name="Lunt B.L."/>
            <person name="Fisher J.N.B."/>
            <person name="Gardner A.V."/>
            <person name="Bailey M.E."/>
            <person name="Deus L.M."/>
            <person name="Earl A.S."/>
            <person name="Gibby P.D."/>
            <person name="Hartmann K.A."/>
            <person name="Liu J.E."/>
            <person name="Manci A.M."/>
            <person name="Nielsen D.A."/>
            <person name="Solomon M.B."/>
            <person name="Breakwell D.P."/>
            <person name="Burnett S.H."/>
            <person name="Grose J.H."/>
        </authorList>
    </citation>
    <scope>NUCLEOTIDE SEQUENCE</scope>
    <source>
        <strain evidence="3">FXJ7.131</strain>
    </source>
</reference>
<dbReference type="InterPro" id="IPR004305">
    <property type="entry name" value="Thiaminase-2/PQQC"/>
</dbReference>
<proteinExistence type="predicted"/>
<dbReference type="PANTHER" id="PTHR43198:SF2">
    <property type="entry name" value="SI:CH1073-67J19.1-RELATED"/>
    <property type="match status" value="1"/>
</dbReference>
<feature type="domain" description="Thiaminase-2/PQQC" evidence="2">
    <location>
        <begin position="22"/>
        <end position="226"/>
    </location>
</feature>
<dbReference type="PANTHER" id="PTHR43198">
    <property type="entry name" value="BIFUNCTIONAL TH2 PROTEIN"/>
    <property type="match status" value="1"/>
</dbReference>
<organism evidence="3">
    <name type="scientific">Streptosporangium sp. FXJ7.131</name>
    <dbReference type="NCBI Taxonomy" id="683272"/>
    <lineage>
        <taxon>Bacteria</taxon>
        <taxon>Bacillati</taxon>
        <taxon>Actinomycetota</taxon>
        <taxon>Actinomycetes</taxon>
        <taxon>Streptosporangiales</taxon>
        <taxon>Streptosporangiaceae</taxon>
        <taxon>Streptosporangium</taxon>
    </lineage>
</organism>
<evidence type="ECO:0000259" key="2">
    <source>
        <dbReference type="Pfam" id="PF03070"/>
    </source>
</evidence>
<dbReference type="GO" id="GO:0005829">
    <property type="term" value="C:cytosol"/>
    <property type="evidence" value="ECO:0007669"/>
    <property type="project" value="TreeGrafter"/>
</dbReference>
<protein>
    <submittedName>
        <fullName evidence="3">Hex17</fullName>
    </submittedName>
</protein>
<dbReference type="Gene3D" id="1.20.910.10">
    <property type="entry name" value="Heme oxygenase-like"/>
    <property type="match status" value="1"/>
</dbReference>
<dbReference type="InterPro" id="IPR050967">
    <property type="entry name" value="Thiamine_Salvage_TenA"/>
</dbReference>
<dbReference type="Pfam" id="PF03070">
    <property type="entry name" value="TENA_THI-4"/>
    <property type="match status" value="1"/>
</dbReference>
<evidence type="ECO:0000313" key="3">
    <source>
        <dbReference type="EMBL" id="AMK51274.1"/>
    </source>
</evidence>
<dbReference type="SUPFAM" id="SSF48613">
    <property type="entry name" value="Heme oxygenase-like"/>
    <property type="match status" value="1"/>
</dbReference>
<dbReference type="EMBL" id="KT713752">
    <property type="protein sequence ID" value="AMK51274.1"/>
    <property type="molecule type" value="Genomic_DNA"/>
</dbReference>
<dbReference type="InterPro" id="IPR016084">
    <property type="entry name" value="Haem_Oase-like_multi-hlx"/>
</dbReference>
<evidence type="ECO:0000256" key="1">
    <source>
        <dbReference type="ARBA" id="ARBA00004948"/>
    </source>
</evidence>
<sequence>MTAPTGERERMHDELSAIAGPILARIREHPFWAGLRDGTLPPASLWYFAEQDARHVVPAYARALARCGAVADHDSHGALLCSAASATFGSLSRLDSELAKLAEALGKPPGAAAVTPAPPIHAHTSFMLAAPAVSFASGVGGLLPMTWFHLEVSNDLRERYEPGSRYAAWIDQYCPEGGFYQEYVAAYLDMVDEVGGQCSAGERERLVDHFLLGARYEFSFADAAWQRKGWLM</sequence>